<sequence>YLSVISVPKHRHAFPRFIASCHALSVERVRYAERYRPPIPREWRLCRFCQTGIEDECHALLTCRGSSTPLYLRQRFLEDIFAKVPSLRADHLHLSSPNFLQRILFRHRTLPILVKFIYDVLCIF</sequence>
<gene>
    <name evidence="1" type="ORF">BT96DRAFT_791252</name>
</gene>
<evidence type="ECO:0000313" key="2">
    <source>
        <dbReference type="Proteomes" id="UP000799118"/>
    </source>
</evidence>
<protein>
    <recommendedName>
        <fullName evidence="3">Reverse transcriptase zinc-binding domain-containing protein</fullName>
    </recommendedName>
</protein>
<name>A0A6A4I9V4_9AGAR</name>
<evidence type="ECO:0000313" key="1">
    <source>
        <dbReference type="EMBL" id="KAE9406780.1"/>
    </source>
</evidence>
<feature type="non-terminal residue" evidence="1">
    <location>
        <position position="1"/>
    </location>
</feature>
<keyword evidence="2" id="KW-1185">Reference proteome</keyword>
<proteinExistence type="predicted"/>
<organism evidence="1 2">
    <name type="scientific">Gymnopus androsaceus JB14</name>
    <dbReference type="NCBI Taxonomy" id="1447944"/>
    <lineage>
        <taxon>Eukaryota</taxon>
        <taxon>Fungi</taxon>
        <taxon>Dikarya</taxon>
        <taxon>Basidiomycota</taxon>
        <taxon>Agaricomycotina</taxon>
        <taxon>Agaricomycetes</taxon>
        <taxon>Agaricomycetidae</taxon>
        <taxon>Agaricales</taxon>
        <taxon>Marasmiineae</taxon>
        <taxon>Omphalotaceae</taxon>
        <taxon>Gymnopus</taxon>
    </lineage>
</organism>
<dbReference type="Proteomes" id="UP000799118">
    <property type="component" value="Unassembled WGS sequence"/>
</dbReference>
<dbReference type="OrthoDB" id="3062066at2759"/>
<feature type="non-terminal residue" evidence="1">
    <location>
        <position position="124"/>
    </location>
</feature>
<evidence type="ECO:0008006" key="3">
    <source>
        <dbReference type="Google" id="ProtNLM"/>
    </source>
</evidence>
<reference evidence="1" key="1">
    <citation type="journal article" date="2019" name="Environ. Microbiol.">
        <title>Fungal ecological strategies reflected in gene transcription - a case study of two litter decomposers.</title>
        <authorList>
            <person name="Barbi F."/>
            <person name="Kohler A."/>
            <person name="Barry K."/>
            <person name="Baskaran P."/>
            <person name="Daum C."/>
            <person name="Fauchery L."/>
            <person name="Ihrmark K."/>
            <person name="Kuo A."/>
            <person name="LaButti K."/>
            <person name="Lipzen A."/>
            <person name="Morin E."/>
            <person name="Grigoriev I.V."/>
            <person name="Henrissat B."/>
            <person name="Lindahl B."/>
            <person name="Martin F."/>
        </authorList>
    </citation>
    <scope>NUCLEOTIDE SEQUENCE</scope>
    <source>
        <strain evidence="1">JB14</strain>
    </source>
</reference>
<accession>A0A6A4I9V4</accession>
<dbReference type="AlphaFoldDB" id="A0A6A4I9V4"/>
<dbReference type="EMBL" id="ML769400">
    <property type="protein sequence ID" value="KAE9406780.1"/>
    <property type="molecule type" value="Genomic_DNA"/>
</dbReference>